<gene>
    <name evidence="2" type="ORF">OG469_35290</name>
</gene>
<evidence type="ECO:0000313" key="2">
    <source>
        <dbReference type="EMBL" id="WUS60294.1"/>
    </source>
</evidence>
<accession>A0ABZ1WHQ4</accession>
<dbReference type="RefSeq" id="WP_329493621.1">
    <property type="nucleotide sequence ID" value="NZ_CP108460.1"/>
</dbReference>
<dbReference type="SUPFAM" id="SSF142433">
    <property type="entry name" value="CinA-like"/>
    <property type="match status" value="1"/>
</dbReference>
<dbReference type="Proteomes" id="UP001432014">
    <property type="component" value="Chromosome"/>
</dbReference>
<dbReference type="Gene3D" id="3.90.950.20">
    <property type="entry name" value="CinA-like"/>
    <property type="match status" value="1"/>
</dbReference>
<name>A0ABZ1WHQ4_9ACTN</name>
<dbReference type="EMBL" id="CP108482">
    <property type="protein sequence ID" value="WUS60294.1"/>
    <property type="molecule type" value="Genomic_DNA"/>
</dbReference>
<evidence type="ECO:0000259" key="1">
    <source>
        <dbReference type="Pfam" id="PF02464"/>
    </source>
</evidence>
<sequence length="171" mass="17678">MATRSDDCATLARQLHSALAAAGSTLAVAESLTGGLLALTLTEAPGASTVFRGSVTAYATGTKADVLRVDRALLDARGPVDPGVAEQMAQGVRHLMNSTYALATTGVAGPTPQDGTAPGTVYIALATPDRTTSTRIDVDDDRHSVQHATVLNALTMLRDHLRPLSEDDRAG</sequence>
<dbReference type="InterPro" id="IPR036653">
    <property type="entry name" value="CinA-like_C"/>
</dbReference>
<organism evidence="2 3">
    <name type="scientific">Kitasatospora herbaricolor</name>
    <dbReference type="NCBI Taxonomy" id="68217"/>
    <lineage>
        <taxon>Bacteria</taxon>
        <taxon>Bacillati</taxon>
        <taxon>Actinomycetota</taxon>
        <taxon>Actinomycetes</taxon>
        <taxon>Kitasatosporales</taxon>
        <taxon>Streptomycetaceae</taxon>
        <taxon>Kitasatospora</taxon>
    </lineage>
</organism>
<protein>
    <submittedName>
        <fullName evidence="2">CinA family protein</fullName>
    </submittedName>
</protein>
<keyword evidence="3" id="KW-1185">Reference proteome</keyword>
<evidence type="ECO:0000313" key="3">
    <source>
        <dbReference type="Proteomes" id="UP001432014"/>
    </source>
</evidence>
<feature type="domain" description="CinA C-terminal" evidence="1">
    <location>
        <begin position="10"/>
        <end position="160"/>
    </location>
</feature>
<dbReference type="InterPro" id="IPR008136">
    <property type="entry name" value="CinA_C"/>
</dbReference>
<reference evidence="2 3" key="1">
    <citation type="submission" date="2022-10" db="EMBL/GenBank/DDBJ databases">
        <title>The complete genomes of actinobacterial strains from the NBC collection.</title>
        <authorList>
            <person name="Joergensen T.S."/>
            <person name="Alvarez Arevalo M."/>
            <person name="Sterndorff E.B."/>
            <person name="Faurdal D."/>
            <person name="Vuksanovic O."/>
            <person name="Mourched A.-S."/>
            <person name="Charusanti P."/>
            <person name="Shaw S."/>
            <person name="Blin K."/>
            <person name="Weber T."/>
        </authorList>
    </citation>
    <scope>NUCLEOTIDE SEQUENCE [LARGE SCALE GENOMIC DNA]</scope>
    <source>
        <strain evidence="2 3">NBC_01247</strain>
    </source>
</reference>
<dbReference type="NCBIfam" id="TIGR00199">
    <property type="entry name" value="PncC_domain"/>
    <property type="match status" value="1"/>
</dbReference>
<dbReference type="Pfam" id="PF02464">
    <property type="entry name" value="CinA"/>
    <property type="match status" value="1"/>
</dbReference>
<proteinExistence type="predicted"/>